<organism evidence="8 9">
    <name type="scientific">Candidatus Sedimenticola endophacoides</name>
    <dbReference type="NCBI Taxonomy" id="2548426"/>
    <lineage>
        <taxon>Bacteria</taxon>
        <taxon>Pseudomonadati</taxon>
        <taxon>Pseudomonadota</taxon>
        <taxon>Gammaproteobacteria</taxon>
        <taxon>Chromatiales</taxon>
        <taxon>Sedimenticolaceae</taxon>
        <taxon>Sedimenticola</taxon>
    </lineage>
</organism>
<proteinExistence type="inferred from homology"/>
<evidence type="ECO:0000256" key="4">
    <source>
        <dbReference type="ARBA" id="ARBA00023235"/>
    </source>
</evidence>
<feature type="non-terminal residue" evidence="8">
    <location>
        <position position="1"/>
    </location>
</feature>
<gene>
    <name evidence="8" type="ORF">B0D84_06235</name>
</gene>
<evidence type="ECO:0000256" key="6">
    <source>
        <dbReference type="RuleBase" id="RU003915"/>
    </source>
</evidence>
<dbReference type="PROSITE" id="PS50059">
    <property type="entry name" value="FKBP_PPIASE"/>
    <property type="match status" value="1"/>
</dbReference>
<dbReference type="EMBL" id="MUIE01000427">
    <property type="protein sequence ID" value="OQX32440.1"/>
    <property type="molecule type" value="Genomic_DNA"/>
</dbReference>
<feature type="domain" description="PPIase FKBP-type" evidence="7">
    <location>
        <begin position="12"/>
        <end position="98"/>
    </location>
</feature>
<dbReference type="Proteomes" id="UP000243361">
    <property type="component" value="Unassembled WGS sequence"/>
</dbReference>
<dbReference type="InterPro" id="IPR001179">
    <property type="entry name" value="PPIase_FKBP_dom"/>
</dbReference>
<dbReference type="Gene3D" id="3.10.50.40">
    <property type="match status" value="1"/>
</dbReference>
<dbReference type="AlphaFoldDB" id="A0A657PMF9"/>
<comment type="similarity">
    <text evidence="2 6">Belongs to the FKBP-type PPIase family.</text>
</comment>
<name>A0A657PMF9_9GAMM</name>
<dbReference type="GO" id="GO:0003755">
    <property type="term" value="F:peptidyl-prolyl cis-trans isomerase activity"/>
    <property type="evidence" value="ECO:0007669"/>
    <property type="project" value="UniProtKB-UniRule"/>
</dbReference>
<evidence type="ECO:0000256" key="1">
    <source>
        <dbReference type="ARBA" id="ARBA00000971"/>
    </source>
</evidence>
<comment type="caution">
    <text evidence="8">The sequence shown here is derived from an EMBL/GenBank/DDBJ whole genome shotgun (WGS) entry which is preliminary data.</text>
</comment>
<evidence type="ECO:0000313" key="9">
    <source>
        <dbReference type="Proteomes" id="UP000243361"/>
    </source>
</evidence>
<accession>A0A657PMF9</accession>
<evidence type="ECO:0000256" key="3">
    <source>
        <dbReference type="ARBA" id="ARBA00023110"/>
    </source>
</evidence>
<comment type="catalytic activity">
    <reaction evidence="1 5 6">
        <text>[protein]-peptidylproline (omega=180) = [protein]-peptidylproline (omega=0)</text>
        <dbReference type="Rhea" id="RHEA:16237"/>
        <dbReference type="Rhea" id="RHEA-COMP:10747"/>
        <dbReference type="Rhea" id="RHEA-COMP:10748"/>
        <dbReference type="ChEBI" id="CHEBI:83833"/>
        <dbReference type="ChEBI" id="CHEBI:83834"/>
        <dbReference type="EC" id="5.2.1.8"/>
    </reaction>
</comment>
<dbReference type="InterPro" id="IPR046357">
    <property type="entry name" value="PPIase_dom_sf"/>
</dbReference>
<evidence type="ECO:0000313" key="8">
    <source>
        <dbReference type="EMBL" id="OQX32440.1"/>
    </source>
</evidence>
<dbReference type="SUPFAM" id="SSF54534">
    <property type="entry name" value="FKBP-like"/>
    <property type="match status" value="1"/>
</dbReference>
<dbReference type="Pfam" id="PF00254">
    <property type="entry name" value="FKBP_C"/>
    <property type="match status" value="1"/>
</dbReference>
<keyword evidence="3 5" id="KW-0697">Rotamase</keyword>
<keyword evidence="4 5" id="KW-0413">Isomerase</keyword>
<protein>
    <recommendedName>
        <fullName evidence="6">Peptidyl-prolyl cis-trans isomerase</fullName>
        <ecNumber evidence="6">5.2.1.8</ecNumber>
    </recommendedName>
</protein>
<dbReference type="PANTHER" id="PTHR43811:SF57">
    <property type="entry name" value="FKBP-TYPE PEPTIDYL-PROLYL CIS-TRANS ISOMERASE FKPA-RELATED"/>
    <property type="match status" value="1"/>
</dbReference>
<reference evidence="8" key="1">
    <citation type="submission" date="2017-02" db="EMBL/GenBank/DDBJ databases">
        <title>Novel co-symbiosis in the unique lucinid bivalve Phacoides pectinatus.</title>
        <authorList>
            <person name="Lim S.J."/>
            <person name="Davis B.G."/>
            <person name="Gill D.E."/>
            <person name="Engel A.S."/>
            <person name="Anderson L.C."/>
            <person name="Campbell B.J."/>
        </authorList>
    </citation>
    <scope>NUCLEOTIDE SEQUENCE [LARGE SCALE GENOMIC DNA]</scope>
    <source>
        <strain evidence="8">LUC13016_P6</strain>
    </source>
</reference>
<sequence length="101" mass="10860">LKEGSGEAPGPEETVTVHYRGTLIDGTEFDSSYGRGEPTSFPLDAVVPGFREAITRMRPGARWQVFMPSELAYGAEGAGASIGPNETLIFEIELISIDRGE</sequence>
<dbReference type="PANTHER" id="PTHR43811">
    <property type="entry name" value="FKBP-TYPE PEPTIDYL-PROLYL CIS-TRANS ISOMERASE FKPA"/>
    <property type="match status" value="1"/>
</dbReference>
<dbReference type="EC" id="5.2.1.8" evidence="6"/>
<keyword evidence="9" id="KW-1185">Reference proteome</keyword>
<evidence type="ECO:0000259" key="7">
    <source>
        <dbReference type="PROSITE" id="PS50059"/>
    </source>
</evidence>
<evidence type="ECO:0000256" key="5">
    <source>
        <dbReference type="PROSITE-ProRule" id="PRU00277"/>
    </source>
</evidence>
<evidence type="ECO:0000256" key="2">
    <source>
        <dbReference type="ARBA" id="ARBA00006577"/>
    </source>
</evidence>